<accession>A0A915JTV9</accession>
<protein>
    <submittedName>
        <fullName evidence="2">Uncharacterized protein</fullName>
    </submittedName>
</protein>
<reference evidence="2" key="1">
    <citation type="submission" date="2022-11" db="UniProtKB">
        <authorList>
            <consortium name="WormBaseParasite"/>
        </authorList>
    </citation>
    <scope>IDENTIFICATION</scope>
</reference>
<dbReference type="AlphaFoldDB" id="A0A915JTV9"/>
<sequence length="86" mass="9657">MKFAIVPLISAKLSMPFSTKLRNKSNKCKTMFFAPGTNSPSNCDSMSRHCKRSLVLEYLSQMKNILEAENAKFPRRFAPSQGTAII</sequence>
<organism evidence="1 2">
    <name type="scientific">Romanomermis culicivorax</name>
    <name type="common">Nematode worm</name>
    <dbReference type="NCBI Taxonomy" id="13658"/>
    <lineage>
        <taxon>Eukaryota</taxon>
        <taxon>Metazoa</taxon>
        <taxon>Ecdysozoa</taxon>
        <taxon>Nematoda</taxon>
        <taxon>Enoplea</taxon>
        <taxon>Dorylaimia</taxon>
        <taxon>Mermithida</taxon>
        <taxon>Mermithoidea</taxon>
        <taxon>Mermithidae</taxon>
        <taxon>Romanomermis</taxon>
    </lineage>
</organism>
<keyword evidence="1" id="KW-1185">Reference proteome</keyword>
<evidence type="ECO:0000313" key="2">
    <source>
        <dbReference type="WBParaSite" id="nRc.2.0.1.t29790-RA"/>
    </source>
</evidence>
<evidence type="ECO:0000313" key="1">
    <source>
        <dbReference type="Proteomes" id="UP000887565"/>
    </source>
</evidence>
<proteinExistence type="predicted"/>
<name>A0A915JTV9_ROMCU</name>
<dbReference type="WBParaSite" id="nRc.2.0.1.t29790-RA">
    <property type="protein sequence ID" value="nRc.2.0.1.t29790-RA"/>
    <property type="gene ID" value="nRc.2.0.1.g29790"/>
</dbReference>
<dbReference type="Proteomes" id="UP000887565">
    <property type="component" value="Unplaced"/>
</dbReference>